<feature type="region of interest" description="Disordered" evidence="1">
    <location>
        <begin position="883"/>
        <end position="916"/>
    </location>
</feature>
<dbReference type="EMBL" id="SWCJ01000014">
    <property type="protein sequence ID" value="TKB52739.1"/>
    <property type="molecule type" value="Genomic_DNA"/>
</dbReference>
<reference evidence="3 4" key="1">
    <citation type="submission" date="2019-04" db="EMBL/GenBank/DDBJ databases">
        <authorList>
            <person name="Hwang J.C."/>
        </authorList>
    </citation>
    <scope>NUCLEOTIDE SEQUENCE [LARGE SCALE GENOMIC DNA]</scope>
    <source>
        <strain evidence="3 4">IMCC35002</strain>
    </source>
</reference>
<feature type="compositionally biased region" description="Polar residues" evidence="1">
    <location>
        <begin position="883"/>
        <end position="905"/>
    </location>
</feature>
<dbReference type="OrthoDB" id="535891at2"/>
<dbReference type="Proteomes" id="UP000305675">
    <property type="component" value="Unassembled WGS sequence"/>
</dbReference>
<protein>
    <recommendedName>
        <fullName evidence="2">DUF6603 domain-containing protein</fullName>
    </recommendedName>
</protein>
<sequence>MSTIDKKGDLDASSAGTLEVGEKDTQHTLSAIISAVDALNIENGNLSISPADFNLPFMDTVFSRMLNVPSLAFTGAAKSTDDTEASITGTVDLFGYTKLSCSLNFSNDDDNVLAAVSATLAPDQAIAVPLLPWLNTQSPTIKASITENIDICNLGFDVDIVLENKDTIPVSINNQQADRWQLEIAKEFDQSVTADDLVYLAGGETLDSFLPSELTSILQGIQLDNLDASFNTKDHILENFTSAITVTNGWPMVPGVVELKPGLGINLTIGTSINSSENSSETATETAETGSITTSISTAANVNATFSLGTVEVPISIGANIDGSTNLWTFGIQPDQQVMLPSFSDLLALAGGNDFLNTLPAGLAQIPEINIDKFTVDVDVTNKQLTELDFTATTASSWPVISGYFEVNRISADFAITNLTTPAERQVIGDLYAQFNVGDVPLRCQLQNTPEDQDWSITAGLTPGSVLDLTQVATNLFEGLATLPDDLPKVTFNTLEVIVSPEKQTFNFAAASTDNWQLLPGFAIDGIGTSFDRTVKETTAEEGTAKKQTAELSGQISATTVVAGITLDLEAALNDAKTEGWNFKGTQQPDSKPIGIGDLIQSLASIFGNVELPTILTGLTVESLAVSFNTTTKDFVFHCLVKDAAIPALSLAIDIAITHKNAEEYESKYSGTATYKSGSVDLSFELDFINTVAEGDTSSKTVAKYNAETPPTLQQFLTMLATDLGWDANLPKELNFDADLKSMTLEFDKAKNKPTKIDGAGLFDLSFGSGDPWTFYTSYSNDTHFDGKDSRAIGSGEDPAYVFGAALSGILDLSKLPLVGQIPGISDFSIDKLGFYYTDAPFTEENNKLIFSVAELGTDTQLQPDAPAAFVSQPGFSLMSLFGNQSVPEDNQQPNATPLGTSTGTPAAGEAPSFSDNTNVPRKPISWLSLNKTIGPVSLDKVGLSFSLPSKGTTGELGILGLYLEGGFAVGGLALQLDGLGISFPLPAPGGKLQNPLDDVDFHLHGAAMQLQEPGLDIAGGFLSLSDDDINMIGDFSLKAGPYGLSAYGGFAGAISDPSLFAFVHLNAPLGGPPFFFVTGVSGGFGINRAFKLPTFAELPTYPLLPSAPAVPTADDLAGKSNEEKLQAMTAALVGLSEYIPVENGQYWFALGLDVTSFEMIEVSAIMSISFGNSLQFAVIGAAVMTLPVKEPKPIAYVQINFEVSYSSTDELLAVQGAITPSSFIFDGLAQLQGGFAFYTWLSGPHASDFVLTIGGYSSHYTPPKHYPMVPRVGLRANLGVVNIVGQSYFALVPNAMMAGMSVNVTAKLGPISAWFYAGTDFYLGWKPFSYSADVGITLGARFTLNLGFVKTKITVHVGVILSLWGPGFGGSAKVDLDIISFTIRFGDKRQPVPLVGWDDFKDFLPSVPVSQQQPEPKPLRTQSLMLAAIADPKAASSSTPEPSEKPLVNLYINTGLLKQFSDKDRIDDLDWLVDANQFEIRTESTAPCSALNYNHATLADDYNYLKPGDLGEQIRSTDHKDQQAPYYVYETPKGDTPWYENHYGTPPMGLTDIESSHNVTFYNYVNGNKGDAVEDVIVTLNTSNVAKSLWGNQPVSTKNAPATESTIANSLVGLAFSPMIWSPKRTTYIPYYYLVFDTNNLFLEPSVAPEITDTSFSDPKHIYQEMQDGSLFKSTQAARSGVVDLLTDLGFDELQLDNASELSTQDYVADPVLVYMSSTTETQLGQRQ</sequence>
<comment type="caution">
    <text evidence="3">The sequence shown here is derived from an EMBL/GenBank/DDBJ whole genome shotgun (WGS) entry which is preliminary data.</text>
</comment>
<keyword evidence="4" id="KW-1185">Reference proteome</keyword>
<accession>A0A4U1BL95</accession>
<evidence type="ECO:0000313" key="3">
    <source>
        <dbReference type="EMBL" id="TKB52739.1"/>
    </source>
</evidence>
<organism evidence="3 4">
    <name type="scientific">Ferrimonas aestuarii</name>
    <dbReference type="NCBI Taxonomy" id="2569539"/>
    <lineage>
        <taxon>Bacteria</taxon>
        <taxon>Pseudomonadati</taxon>
        <taxon>Pseudomonadota</taxon>
        <taxon>Gammaproteobacteria</taxon>
        <taxon>Alteromonadales</taxon>
        <taxon>Ferrimonadaceae</taxon>
        <taxon>Ferrimonas</taxon>
    </lineage>
</organism>
<name>A0A4U1BL95_9GAMM</name>
<dbReference type="InterPro" id="IPR046538">
    <property type="entry name" value="DUF6603"/>
</dbReference>
<dbReference type="Pfam" id="PF20248">
    <property type="entry name" value="DUF6603"/>
    <property type="match status" value="1"/>
</dbReference>
<feature type="domain" description="DUF6603" evidence="2">
    <location>
        <begin position="930"/>
        <end position="1484"/>
    </location>
</feature>
<proteinExistence type="predicted"/>
<evidence type="ECO:0000313" key="4">
    <source>
        <dbReference type="Proteomes" id="UP000305675"/>
    </source>
</evidence>
<gene>
    <name evidence="3" type="ORF">FCL42_15635</name>
</gene>
<evidence type="ECO:0000259" key="2">
    <source>
        <dbReference type="Pfam" id="PF20248"/>
    </source>
</evidence>
<dbReference type="RefSeq" id="WP_136864362.1">
    <property type="nucleotide sequence ID" value="NZ_SWCJ01000014.1"/>
</dbReference>
<evidence type="ECO:0000256" key="1">
    <source>
        <dbReference type="SAM" id="MobiDB-lite"/>
    </source>
</evidence>